<dbReference type="OrthoDB" id="2593732at2759"/>
<keyword evidence="3" id="KW-0805">Transcription regulation</keyword>
<dbReference type="RefSeq" id="XP_016244558.1">
    <property type="nucleotide sequence ID" value="XM_016397367.1"/>
</dbReference>
<dbReference type="SUPFAM" id="SSF57701">
    <property type="entry name" value="Zn2/Cys6 DNA-binding domain"/>
    <property type="match status" value="1"/>
</dbReference>
<sequence length="550" mass="62209">MAPNRGKRHQPKSRTACLTCRKRKLKCGEERPHCQRCLKAGKMCEGYQMLLIDGAMSVSGRVWTVPPIDGVCISGSASSLLSAFTATADEWQAYRLYTQQISSTLGGPFSLDADLWQRLVLQISRHDAAVRNAIFTLGNFFRHAVQESNNGQMSTCACRRCVQALRSYNRAIAASFAEQSSANVKDDPVALNAALTSCALFICIEFFRKSDRNAIALIDRGCGMLLQSLRQAPQDLQTSRVDPGLWNLFARLRVLSASFGHAGQWQMSPLGNSAPRAIREPLPPLSDRLERARNSLYDILTAALRLRRRCAETLIPMWPSKRTCVVESVHELRHEKNLVVSRLRMWYEHFMGLQTILESAPRESPSSSLPALILYGHFLQTKIYAETSLELSQGRYDQYLSEFQTVIRVAERGLRQSLAGDQKYVQMFSFESCFLGMLYLCTLKCRQPTMRRQLIDLMRLSSEKEGLWHRGESITVASRVMELEEGRSEFIPAIGTLTRTATPLFHDVLCEINYVADGRTLVDVTYVLHQERTAEHEWLAMKETLVVVDR</sequence>
<dbReference type="InterPro" id="IPR036864">
    <property type="entry name" value="Zn2-C6_fun-type_DNA-bd_sf"/>
</dbReference>
<keyword evidence="9" id="KW-1185">Reference proteome</keyword>
<dbReference type="PANTHER" id="PTHR36206:SF13">
    <property type="entry name" value="TRANSCRIPTIONAL REGULATORY PROTEIN MOC3"/>
    <property type="match status" value="1"/>
</dbReference>
<dbReference type="GO" id="GO:0003677">
    <property type="term" value="F:DNA binding"/>
    <property type="evidence" value="ECO:0007669"/>
    <property type="project" value="UniProtKB-KW"/>
</dbReference>
<dbReference type="Pfam" id="PF11951">
    <property type="entry name" value="Fungal_trans_2"/>
    <property type="match status" value="1"/>
</dbReference>
<keyword evidence="4" id="KW-0238">DNA-binding</keyword>
<dbReference type="Gene3D" id="4.10.240.10">
    <property type="entry name" value="Zn(2)-C6 fungal-type DNA-binding domain"/>
    <property type="match status" value="1"/>
</dbReference>
<evidence type="ECO:0000256" key="2">
    <source>
        <dbReference type="ARBA" id="ARBA00022833"/>
    </source>
</evidence>
<accession>A0A0D2AHG7</accession>
<dbReference type="GO" id="GO:0008270">
    <property type="term" value="F:zinc ion binding"/>
    <property type="evidence" value="ECO:0007669"/>
    <property type="project" value="InterPro"/>
</dbReference>
<evidence type="ECO:0000259" key="7">
    <source>
        <dbReference type="PROSITE" id="PS50048"/>
    </source>
</evidence>
<dbReference type="Proteomes" id="UP000054466">
    <property type="component" value="Unassembled WGS sequence"/>
</dbReference>
<dbReference type="CDD" id="cd00067">
    <property type="entry name" value="GAL4"/>
    <property type="match status" value="1"/>
</dbReference>
<protein>
    <recommendedName>
        <fullName evidence="7">Zn(2)-C6 fungal-type domain-containing protein</fullName>
    </recommendedName>
</protein>
<dbReference type="InterPro" id="IPR001138">
    <property type="entry name" value="Zn2Cys6_DnaBD"/>
</dbReference>
<dbReference type="GO" id="GO:0000981">
    <property type="term" value="F:DNA-binding transcription factor activity, RNA polymerase II-specific"/>
    <property type="evidence" value="ECO:0007669"/>
    <property type="project" value="InterPro"/>
</dbReference>
<evidence type="ECO:0000313" key="8">
    <source>
        <dbReference type="EMBL" id="KIW24342.1"/>
    </source>
</evidence>
<dbReference type="InterPro" id="IPR052360">
    <property type="entry name" value="Transcr_Regulatory_Proteins"/>
</dbReference>
<dbReference type="PROSITE" id="PS00463">
    <property type="entry name" value="ZN2_CY6_FUNGAL_1"/>
    <property type="match status" value="1"/>
</dbReference>
<dbReference type="AlphaFoldDB" id="A0A0D2AHG7"/>
<name>A0A0D2AHG7_9EURO</name>
<organism evidence="8 9">
    <name type="scientific">Cladophialophora immunda</name>
    <dbReference type="NCBI Taxonomy" id="569365"/>
    <lineage>
        <taxon>Eukaryota</taxon>
        <taxon>Fungi</taxon>
        <taxon>Dikarya</taxon>
        <taxon>Ascomycota</taxon>
        <taxon>Pezizomycotina</taxon>
        <taxon>Eurotiomycetes</taxon>
        <taxon>Chaetothyriomycetidae</taxon>
        <taxon>Chaetothyriales</taxon>
        <taxon>Herpotrichiellaceae</taxon>
        <taxon>Cladophialophora</taxon>
    </lineage>
</organism>
<dbReference type="SMART" id="SM00066">
    <property type="entry name" value="GAL4"/>
    <property type="match status" value="1"/>
</dbReference>
<evidence type="ECO:0000256" key="1">
    <source>
        <dbReference type="ARBA" id="ARBA00022723"/>
    </source>
</evidence>
<keyword evidence="2" id="KW-0862">Zinc</keyword>
<evidence type="ECO:0000256" key="5">
    <source>
        <dbReference type="ARBA" id="ARBA00023163"/>
    </source>
</evidence>
<dbReference type="VEuPathDB" id="FungiDB:PV07_10061"/>
<gene>
    <name evidence="8" type="ORF">PV07_10061</name>
</gene>
<dbReference type="Pfam" id="PF00172">
    <property type="entry name" value="Zn_clus"/>
    <property type="match status" value="1"/>
</dbReference>
<dbReference type="PANTHER" id="PTHR36206">
    <property type="entry name" value="ASPERCRYPTIN BIOSYNTHESIS CLUSTER-SPECIFIC TRANSCRIPTION REGULATOR ATNN-RELATED"/>
    <property type="match status" value="1"/>
</dbReference>
<keyword evidence="6" id="KW-0539">Nucleus</keyword>
<evidence type="ECO:0000256" key="4">
    <source>
        <dbReference type="ARBA" id="ARBA00023125"/>
    </source>
</evidence>
<evidence type="ECO:0000313" key="9">
    <source>
        <dbReference type="Proteomes" id="UP000054466"/>
    </source>
</evidence>
<dbReference type="PROSITE" id="PS50048">
    <property type="entry name" value="ZN2_CY6_FUNGAL_2"/>
    <property type="match status" value="1"/>
</dbReference>
<dbReference type="EMBL" id="KN847045">
    <property type="protein sequence ID" value="KIW24342.1"/>
    <property type="molecule type" value="Genomic_DNA"/>
</dbReference>
<reference evidence="8 9" key="1">
    <citation type="submission" date="2015-01" db="EMBL/GenBank/DDBJ databases">
        <title>The Genome Sequence of Cladophialophora immunda CBS83496.</title>
        <authorList>
            <consortium name="The Broad Institute Genomics Platform"/>
            <person name="Cuomo C."/>
            <person name="de Hoog S."/>
            <person name="Gorbushina A."/>
            <person name="Stielow B."/>
            <person name="Teixiera M."/>
            <person name="Abouelleil A."/>
            <person name="Chapman S.B."/>
            <person name="Priest M."/>
            <person name="Young S.K."/>
            <person name="Wortman J."/>
            <person name="Nusbaum C."/>
            <person name="Birren B."/>
        </authorList>
    </citation>
    <scope>NUCLEOTIDE SEQUENCE [LARGE SCALE GENOMIC DNA]</scope>
    <source>
        <strain evidence="8 9">CBS 83496</strain>
    </source>
</reference>
<evidence type="ECO:0000256" key="3">
    <source>
        <dbReference type="ARBA" id="ARBA00023015"/>
    </source>
</evidence>
<keyword evidence="5" id="KW-0804">Transcription</keyword>
<keyword evidence="1" id="KW-0479">Metal-binding</keyword>
<dbReference type="InterPro" id="IPR021858">
    <property type="entry name" value="Fun_TF"/>
</dbReference>
<dbReference type="HOGENOM" id="CLU_011409_3_0_1"/>
<feature type="domain" description="Zn(2)-C6 fungal-type" evidence="7">
    <location>
        <begin position="16"/>
        <end position="44"/>
    </location>
</feature>
<evidence type="ECO:0000256" key="6">
    <source>
        <dbReference type="ARBA" id="ARBA00023242"/>
    </source>
</evidence>
<proteinExistence type="predicted"/>
<dbReference type="GeneID" id="27349255"/>